<keyword evidence="1" id="KW-1133">Transmembrane helix</keyword>
<feature type="transmembrane region" description="Helical" evidence="1">
    <location>
        <begin position="79"/>
        <end position="96"/>
    </location>
</feature>
<sequence length="97" mass="10439">MQQSSGHETDQSDAESFRAPLRWRVSGIPIVVVIVMAVVLMGVQRPTPFLVLPLLCAGVVVVCIVGTWRARTRKQTAQIALIQLIAGFGGLALLMLA</sequence>
<accession>A0ABX1JAV9</accession>
<feature type="transmembrane region" description="Helical" evidence="1">
    <location>
        <begin position="49"/>
        <end position="67"/>
    </location>
</feature>
<dbReference type="EMBL" id="JAAXLS010000029">
    <property type="protein sequence ID" value="NKQ56923.1"/>
    <property type="molecule type" value="Genomic_DNA"/>
</dbReference>
<protein>
    <recommendedName>
        <fullName evidence="4">DUF3040 domain-containing protein</fullName>
    </recommendedName>
</protein>
<evidence type="ECO:0008006" key="4">
    <source>
        <dbReference type="Google" id="ProtNLM"/>
    </source>
</evidence>
<reference evidence="2 3" key="1">
    <citation type="submission" date="2020-04" db="EMBL/GenBank/DDBJ databases">
        <title>Novel species.</title>
        <authorList>
            <person name="Teo W.F.A."/>
            <person name="Lipun K."/>
            <person name="Srisuk N."/>
            <person name="Duangmal K."/>
        </authorList>
    </citation>
    <scope>NUCLEOTIDE SEQUENCE [LARGE SCALE GENOMIC DNA]</scope>
    <source>
        <strain evidence="2 3">K13G38</strain>
    </source>
</reference>
<evidence type="ECO:0000313" key="3">
    <source>
        <dbReference type="Proteomes" id="UP000715441"/>
    </source>
</evidence>
<organism evidence="2 3">
    <name type="scientific">Amycolatopsis acididurans</name>
    <dbReference type="NCBI Taxonomy" id="2724524"/>
    <lineage>
        <taxon>Bacteria</taxon>
        <taxon>Bacillati</taxon>
        <taxon>Actinomycetota</taxon>
        <taxon>Actinomycetes</taxon>
        <taxon>Pseudonocardiales</taxon>
        <taxon>Pseudonocardiaceae</taxon>
        <taxon>Amycolatopsis</taxon>
    </lineage>
</organism>
<evidence type="ECO:0000313" key="2">
    <source>
        <dbReference type="EMBL" id="NKQ56923.1"/>
    </source>
</evidence>
<keyword evidence="1" id="KW-0812">Transmembrane</keyword>
<evidence type="ECO:0000256" key="1">
    <source>
        <dbReference type="SAM" id="Phobius"/>
    </source>
</evidence>
<dbReference type="Proteomes" id="UP000715441">
    <property type="component" value="Unassembled WGS sequence"/>
</dbReference>
<proteinExistence type="predicted"/>
<feature type="transmembrane region" description="Helical" evidence="1">
    <location>
        <begin position="21"/>
        <end position="43"/>
    </location>
</feature>
<comment type="caution">
    <text evidence="2">The sequence shown here is derived from an EMBL/GenBank/DDBJ whole genome shotgun (WGS) entry which is preliminary data.</text>
</comment>
<gene>
    <name evidence="2" type="ORF">HFP15_29035</name>
</gene>
<dbReference type="RefSeq" id="WP_168519954.1">
    <property type="nucleotide sequence ID" value="NZ_JAAXLS010000029.1"/>
</dbReference>
<name>A0ABX1JAV9_9PSEU</name>
<keyword evidence="1" id="KW-0472">Membrane</keyword>
<keyword evidence="3" id="KW-1185">Reference proteome</keyword>